<sequence length="67" mass="7528">MNTMDRVSRFLVSAVLVALVIFGPIRGVLGFILIVMSVFFLVASVTGFCLFYKSINADFHNSDEYFK</sequence>
<evidence type="ECO:0000256" key="1">
    <source>
        <dbReference type="SAM" id="Phobius"/>
    </source>
</evidence>
<dbReference type="RefSeq" id="WP_379982455.1">
    <property type="nucleotide sequence ID" value="NZ_JBHSFV010000018.1"/>
</dbReference>
<comment type="caution">
    <text evidence="3">The sequence shown here is derived from an EMBL/GenBank/DDBJ whole genome shotgun (WGS) entry which is preliminary data.</text>
</comment>
<reference evidence="4" key="1">
    <citation type="journal article" date="2019" name="Int. J. Syst. Evol. Microbiol.">
        <title>The Global Catalogue of Microorganisms (GCM) 10K type strain sequencing project: providing services to taxonomists for standard genome sequencing and annotation.</title>
        <authorList>
            <consortium name="The Broad Institute Genomics Platform"/>
            <consortium name="The Broad Institute Genome Sequencing Center for Infectious Disease"/>
            <person name="Wu L."/>
            <person name="Ma J."/>
        </authorList>
    </citation>
    <scope>NUCLEOTIDE SEQUENCE [LARGE SCALE GENOMIC DNA]</scope>
    <source>
        <strain evidence="4">YJ-61-S</strain>
    </source>
</reference>
<evidence type="ECO:0000313" key="3">
    <source>
        <dbReference type="EMBL" id="MFC4636348.1"/>
    </source>
</evidence>
<dbReference type="InterPro" id="IPR021309">
    <property type="entry name" value="YgaP-like_TM"/>
</dbReference>
<dbReference type="EMBL" id="JBHSFV010000018">
    <property type="protein sequence ID" value="MFC4636348.1"/>
    <property type="molecule type" value="Genomic_DNA"/>
</dbReference>
<protein>
    <submittedName>
        <fullName evidence="3">DUF2892 domain-containing protein</fullName>
    </submittedName>
</protein>
<keyword evidence="1" id="KW-0472">Membrane</keyword>
<keyword evidence="1" id="KW-1133">Transmembrane helix</keyword>
<evidence type="ECO:0000259" key="2">
    <source>
        <dbReference type="Pfam" id="PF11127"/>
    </source>
</evidence>
<dbReference type="Pfam" id="PF11127">
    <property type="entry name" value="YgaP-like_TM"/>
    <property type="match status" value="1"/>
</dbReference>
<gene>
    <name evidence="3" type="ORF">ACFO3O_20750</name>
</gene>
<keyword evidence="4" id="KW-1185">Reference proteome</keyword>
<feature type="transmembrane region" description="Helical" evidence="1">
    <location>
        <begin position="7"/>
        <end position="25"/>
    </location>
</feature>
<accession>A0ABV9I3E2</accession>
<name>A0ABV9I3E2_9FLAO</name>
<evidence type="ECO:0000313" key="4">
    <source>
        <dbReference type="Proteomes" id="UP001596043"/>
    </source>
</evidence>
<proteinExistence type="predicted"/>
<feature type="domain" description="Inner membrane protein YgaP-like transmembrane" evidence="2">
    <location>
        <begin position="1"/>
        <end position="55"/>
    </location>
</feature>
<feature type="transmembrane region" description="Helical" evidence="1">
    <location>
        <begin position="31"/>
        <end position="52"/>
    </location>
</feature>
<organism evidence="3 4">
    <name type="scientific">Dokdonia ponticola</name>
    <dbReference type="NCBI Taxonomy" id="2041041"/>
    <lineage>
        <taxon>Bacteria</taxon>
        <taxon>Pseudomonadati</taxon>
        <taxon>Bacteroidota</taxon>
        <taxon>Flavobacteriia</taxon>
        <taxon>Flavobacteriales</taxon>
        <taxon>Flavobacteriaceae</taxon>
        <taxon>Dokdonia</taxon>
    </lineage>
</organism>
<keyword evidence="1" id="KW-0812">Transmembrane</keyword>
<dbReference type="Proteomes" id="UP001596043">
    <property type="component" value="Unassembled WGS sequence"/>
</dbReference>